<dbReference type="RefSeq" id="WP_090854111.1">
    <property type="nucleotide sequence ID" value="NZ_FNJU01000005.1"/>
</dbReference>
<dbReference type="STRING" id="930152.SAMN05216565_10536"/>
<dbReference type="AlphaFoldDB" id="A0A1H0UMM9"/>
<keyword evidence="3" id="KW-1185">Reference proteome</keyword>
<feature type="region of interest" description="Disordered" evidence="1">
    <location>
        <begin position="124"/>
        <end position="149"/>
    </location>
</feature>
<evidence type="ECO:0000313" key="2">
    <source>
        <dbReference type="EMBL" id="SDP67449.1"/>
    </source>
</evidence>
<name>A0A1H0UMM9_9BACI</name>
<feature type="compositionally biased region" description="Polar residues" evidence="1">
    <location>
        <begin position="128"/>
        <end position="149"/>
    </location>
</feature>
<dbReference type="OrthoDB" id="2599887at2"/>
<reference evidence="3" key="1">
    <citation type="submission" date="2016-10" db="EMBL/GenBank/DDBJ databases">
        <authorList>
            <person name="Varghese N."/>
            <person name="Submissions S."/>
        </authorList>
    </citation>
    <scope>NUCLEOTIDE SEQUENCE [LARGE SCALE GENOMIC DNA]</scope>
    <source>
        <strain evidence="3">IBRC-M10078</strain>
    </source>
</reference>
<sequence>MFRRLSVVESIYVNSVSFSSVLQIGDSSHITPVTQALAVKREYPLFFSNEGNFNEYSVFTRPIPAVSIEESFNMATFNEKPNIKVNTIRVTGASASSVIHIGSTNNIRAEARIKHIRQLLDQPEDMSISKQDQINSQLEGPSSSEEGGA</sequence>
<protein>
    <submittedName>
        <fullName evidence="2">Spore germination protein PE</fullName>
    </submittedName>
</protein>
<evidence type="ECO:0000313" key="3">
    <source>
        <dbReference type="Proteomes" id="UP000199159"/>
    </source>
</evidence>
<dbReference type="Pfam" id="PF10970">
    <property type="entry name" value="GerPE"/>
    <property type="match status" value="1"/>
</dbReference>
<accession>A0A1H0UMM9</accession>
<evidence type="ECO:0000256" key="1">
    <source>
        <dbReference type="SAM" id="MobiDB-lite"/>
    </source>
</evidence>
<organism evidence="2 3">
    <name type="scientific">Litchfieldia salsa</name>
    <dbReference type="NCBI Taxonomy" id="930152"/>
    <lineage>
        <taxon>Bacteria</taxon>
        <taxon>Bacillati</taxon>
        <taxon>Bacillota</taxon>
        <taxon>Bacilli</taxon>
        <taxon>Bacillales</taxon>
        <taxon>Bacillaceae</taxon>
        <taxon>Litchfieldia</taxon>
    </lineage>
</organism>
<gene>
    <name evidence="2" type="ORF">SAMN05216565_10536</name>
</gene>
<dbReference type="InterPro" id="IPR024496">
    <property type="entry name" value="Spore_germ_GerPE"/>
</dbReference>
<dbReference type="EMBL" id="FNJU01000005">
    <property type="protein sequence ID" value="SDP67449.1"/>
    <property type="molecule type" value="Genomic_DNA"/>
</dbReference>
<dbReference type="Proteomes" id="UP000199159">
    <property type="component" value="Unassembled WGS sequence"/>
</dbReference>
<proteinExistence type="predicted"/>